<evidence type="ECO:0000259" key="1">
    <source>
        <dbReference type="Pfam" id="PF06439"/>
    </source>
</evidence>
<dbReference type="RefSeq" id="WP_318350234.1">
    <property type="nucleotide sequence ID" value="NZ_AP018694.1"/>
</dbReference>
<organism evidence="2 3">
    <name type="scientific">Aquipluma nitroreducens</name>
    <dbReference type="NCBI Taxonomy" id="2010828"/>
    <lineage>
        <taxon>Bacteria</taxon>
        <taxon>Pseudomonadati</taxon>
        <taxon>Bacteroidota</taxon>
        <taxon>Bacteroidia</taxon>
        <taxon>Marinilabiliales</taxon>
        <taxon>Prolixibacteraceae</taxon>
        <taxon>Aquipluma</taxon>
    </lineage>
</organism>
<feature type="domain" description="3-keto-alpha-glucoside-1,2-lyase/3-keto-2-hydroxy-glucal hydratase" evidence="1">
    <location>
        <begin position="53"/>
        <end position="261"/>
    </location>
</feature>
<dbReference type="GO" id="GO:0016787">
    <property type="term" value="F:hydrolase activity"/>
    <property type="evidence" value="ECO:0007669"/>
    <property type="project" value="UniProtKB-KW"/>
</dbReference>
<dbReference type="AlphaFoldDB" id="A0A5K7S6T8"/>
<proteinExistence type="predicted"/>
<keyword evidence="2" id="KW-0378">Hydrolase</keyword>
<dbReference type="EMBL" id="AP018694">
    <property type="protein sequence ID" value="BBE17220.1"/>
    <property type="molecule type" value="Genomic_DNA"/>
</dbReference>
<reference evidence="2" key="1">
    <citation type="journal article" date="2020" name="Int. J. Syst. Evol. Microbiol.">
        <title>Aquipluma nitroreducens gen. nov. sp. nov., a novel facultatively anaerobic bacterium isolated from a freshwater lake.</title>
        <authorList>
            <person name="Watanabe M."/>
            <person name="Kojima H."/>
            <person name="Fukui M."/>
        </authorList>
    </citation>
    <scope>NUCLEOTIDE SEQUENCE</scope>
    <source>
        <strain evidence="2">MeG22</strain>
    </source>
</reference>
<name>A0A5K7S6T8_9BACT</name>
<sequence>MRKIYSLLLAGSIVFAVSCQSGQKKAGEKSAQVEKTEAAPELNKLSAEETSNGWQLLFDGTTSTGWRGYNKTEFPKGWEIVDGTLHCIGTGTGEAGAENGGDIIYDKKFKNFDLKLDWKISKGGNSGIFYLAQEVKDWPIWKTAPEMQVLDNANHPDAQLGKDGNRQAGSLYDLIPAVPQNAKPFGEWNSIEIICFKGTVVYKQNGEKVLEFHLWTDDWKKMVAASKFPEYNKDWADVAKEGFIGFQDHGDDVWYRNVKIKNMD</sequence>
<dbReference type="Gene3D" id="2.60.120.560">
    <property type="entry name" value="Exo-inulinase, domain 1"/>
    <property type="match status" value="1"/>
</dbReference>
<evidence type="ECO:0000313" key="2">
    <source>
        <dbReference type="EMBL" id="BBE17220.1"/>
    </source>
</evidence>
<dbReference type="InterPro" id="IPR010496">
    <property type="entry name" value="AL/BT2_dom"/>
</dbReference>
<dbReference type="PROSITE" id="PS51257">
    <property type="entry name" value="PROKAR_LIPOPROTEIN"/>
    <property type="match status" value="1"/>
</dbReference>
<evidence type="ECO:0000313" key="3">
    <source>
        <dbReference type="Proteomes" id="UP001193389"/>
    </source>
</evidence>
<dbReference type="KEGG" id="anf:AQPE_1369"/>
<keyword evidence="3" id="KW-1185">Reference proteome</keyword>
<accession>A0A5K7S6T8</accession>
<gene>
    <name evidence="2" type="ORF">AQPE_1369</name>
</gene>
<protein>
    <submittedName>
        <fullName evidence="2">Secreted glycosyl hydrolase</fullName>
    </submittedName>
</protein>
<dbReference type="Pfam" id="PF06439">
    <property type="entry name" value="3keto-disac_hyd"/>
    <property type="match status" value="1"/>
</dbReference>
<dbReference type="Proteomes" id="UP001193389">
    <property type="component" value="Chromosome"/>
</dbReference>